<sequence>MSRLGNDRVELSDIQALCLLSIVGFNSGRFAQAGLDLAIASHLTKALECAPGATDTMGLRYCAHSIVMLENLQGTAAVVADTKSSVLRDPFQETSTMKSLSRKRKDLTVALGQSYLLKKD</sequence>
<dbReference type="AlphaFoldDB" id="A0A9Q9ER54"/>
<accession>A0A9Q9ER54</accession>
<gene>
    <name evidence="1" type="ORF">Slin15195_G128560</name>
</gene>
<dbReference type="Proteomes" id="UP001056384">
    <property type="component" value="Chromosome 12"/>
</dbReference>
<evidence type="ECO:0000313" key="1">
    <source>
        <dbReference type="EMBL" id="USW59537.1"/>
    </source>
</evidence>
<organism evidence="1 2">
    <name type="scientific">Septoria linicola</name>
    <dbReference type="NCBI Taxonomy" id="215465"/>
    <lineage>
        <taxon>Eukaryota</taxon>
        <taxon>Fungi</taxon>
        <taxon>Dikarya</taxon>
        <taxon>Ascomycota</taxon>
        <taxon>Pezizomycotina</taxon>
        <taxon>Dothideomycetes</taxon>
        <taxon>Dothideomycetidae</taxon>
        <taxon>Mycosphaerellales</taxon>
        <taxon>Mycosphaerellaceae</taxon>
        <taxon>Septoria</taxon>
    </lineage>
</organism>
<name>A0A9Q9ER54_9PEZI</name>
<keyword evidence="2" id="KW-1185">Reference proteome</keyword>
<evidence type="ECO:0000313" key="2">
    <source>
        <dbReference type="Proteomes" id="UP001056384"/>
    </source>
</evidence>
<dbReference type="EMBL" id="CP099429">
    <property type="protein sequence ID" value="USW59537.1"/>
    <property type="molecule type" value="Genomic_DNA"/>
</dbReference>
<reference evidence="1" key="1">
    <citation type="submission" date="2022-06" db="EMBL/GenBank/DDBJ databases">
        <title>Complete genome sequences of two strains of the flax pathogen Septoria linicola.</title>
        <authorList>
            <person name="Lapalu N."/>
            <person name="Simon A."/>
            <person name="Demenou B."/>
            <person name="Paumier D."/>
            <person name="Guillot M.-P."/>
            <person name="Gout L."/>
            <person name="Valade R."/>
        </authorList>
    </citation>
    <scope>NUCLEOTIDE SEQUENCE</scope>
    <source>
        <strain evidence="1">SE15195</strain>
    </source>
</reference>
<protein>
    <submittedName>
        <fullName evidence="1">Uncharacterized protein</fullName>
    </submittedName>
</protein>
<proteinExistence type="predicted"/>